<feature type="signal peptide" evidence="2">
    <location>
        <begin position="1"/>
        <end position="17"/>
    </location>
</feature>
<proteinExistence type="predicted"/>
<gene>
    <name evidence="3" type="ORF">KHLLAP_LOCUS10936</name>
</gene>
<evidence type="ECO:0000313" key="4">
    <source>
        <dbReference type="Proteomes" id="UP001295740"/>
    </source>
</evidence>
<dbReference type="Proteomes" id="UP001295740">
    <property type="component" value="Unassembled WGS sequence"/>
</dbReference>
<reference evidence="3" key="1">
    <citation type="submission" date="2023-10" db="EMBL/GenBank/DDBJ databases">
        <authorList>
            <person name="Hackl T."/>
        </authorList>
    </citation>
    <scope>NUCLEOTIDE SEQUENCE</scope>
</reference>
<accession>A0AAI8VU32</accession>
<evidence type="ECO:0000256" key="1">
    <source>
        <dbReference type="SAM" id="MobiDB-lite"/>
    </source>
</evidence>
<dbReference type="EMBL" id="CAUWAG010000016">
    <property type="protein sequence ID" value="CAJ2510468.1"/>
    <property type="molecule type" value="Genomic_DNA"/>
</dbReference>
<organism evidence="3 4">
    <name type="scientific">Anthostomella pinea</name>
    <dbReference type="NCBI Taxonomy" id="933095"/>
    <lineage>
        <taxon>Eukaryota</taxon>
        <taxon>Fungi</taxon>
        <taxon>Dikarya</taxon>
        <taxon>Ascomycota</taxon>
        <taxon>Pezizomycotina</taxon>
        <taxon>Sordariomycetes</taxon>
        <taxon>Xylariomycetidae</taxon>
        <taxon>Xylariales</taxon>
        <taxon>Xylariaceae</taxon>
        <taxon>Anthostomella</taxon>
    </lineage>
</organism>
<comment type="caution">
    <text evidence="3">The sequence shown here is derived from an EMBL/GenBank/DDBJ whole genome shotgun (WGS) entry which is preliminary data.</text>
</comment>
<evidence type="ECO:0000313" key="3">
    <source>
        <dbReference type="EMBL" id="CAJ2510468.1"/>
    </source>
</evidence>
<feature type="chain" id="PRO_5042509121" evidence="2">
    <location>
        <begin position="18"/>
        <end position="225"/>
    </location>
</feature>
<evidence type="ECO:0000256" key="2">
    <source>
        <dbReference type="SAM" id="SignalP"/>
    </source>
</evidence>
<feature type="compositionally biased region" description="Low complexity" evidence="1">
    <location>
        <begin position="155"/>
        <end position="199"/>
    </location>
</feature>
<dbReference type="AlphaFoldDB" id="A0AAI8VU32"/>
<keyword evidence="2" id="KW-0732">Signal</keyword>
<name>A0AAI8VU32_9PEZI</name>
<feature type="region of interest" description="Disordered" evidence="1">
    <location>
        <begin position="155"/>
        <end position="202"/>
    </location>
</feature>
<keyword evidence="4" id="KW-1185">Reference proteome</keyword>
<sequence length="225" mass="21952">MHLQAAVLAALSAYARAEVLAPLPGQTSGFSVISVAPIATTSVSPECESAVMSYATGMPSPPPGVPEYQIYATALSELCAADGVAANATGAFASYNTQLYSWFSSASAGLVDTASKCADAFFQSSGVAAMITEELPVIITAYSSYVNGGCSSTTSVSGNSTGTSTAASTGAASTTATSTMTKTPSGASGSTSSSTIATPNAGPRETGMAAAAGLALGLIGAVVVL</sequence>
<protein>
    <submittedName>
        <fullName evidence="3">Uu.00g132770.m01.CDS01</fullName>
    </submittedName>
</protein>